<dbReference type="PANTHER" id="PTHR11058:SF22">
    <property type="entry name" value="NADH-QUINONE OXIDOREDUCTASE SUBUNIT A"/>
    <property type="match status" value="1"/>
</dbReference>
<comment type="function">
    <text evidence="11">NDH-1 shuttles electrons from NADH, via FMN and iron-sulfur (Fe-S) centers, to quinones in the respiratory chain.</text>
</comment>
<dbReference type="InterPro" id="IPR000440">
    <property type="entry name" value="NADH_UbQ/plastoQ_OxRdtase_su3"/>
</dbReference>
<dbReference type="PANTHER" id="PTHR11058">
    <property type="entry name" value="NADH-UBIQUINONE OXIDOREDUCTASE CHAIN 3"/>
    <property type="match status" value="1"/>
</dbReference>
<keyword evidence="5 11" id="KW-0812">Transmembrane</keyword>
<keyword evidence="6 11" id="KW-0874">Quinone</keyword>
<dbReference type="GO" id="GO:0008137">
    <property type="term" value="F:NADH dehydrogenase (ubiquinone) activity"/>
    <property type="evidence" value="ECO:0007669"/>
    <property type="project" value="InterPro"/>
</dbReference>
<comment type="subcellular location">
    <subcellularLocation>
        <location evidence="11">Cell membrane</location>
        <topology evidence="11">Multi-pass membrane protein</topology>
    </subcellularLocation>
    <subcellularLocation>
        <location evidence="1">Membrane</location>
    </subcellularLocation>
</comment>
<sequence length="130" mass="14609">MSNVEIFDSTFALTILVVLAVAVPLLLLFSNWVLHPGKIKNTEIKGTAYECGLAHVAGTANERYPIKYYMVAMLFLVFDIEVAFLYPLAVVFLSSPWSLLAVLLAFLLILESGYLYLYRKGVLDWNKLSD</sequence>
<organism evidence="13 14">
    <name type="scientific">Hallerella succinigenes</name>
    <dbReference type="NCBI Taxonomy" id="1896222"/>
    <lineage>
        <taxon>Bacteria</taxon>
        <taxon>Pseudomonadati</taxon>
        <taxon>Fibrobacterota</taxon>
        <taxon>Fibrobacteria</taxon>
        <taxon>Fibrobacterales</taxon>
        <taxon>Fibrobacteraceae</taxon>
        <taxon>Hallerella</taxon>
    </lineage>
</organism>
<dbReference type="AlphaFoldDB" id="A0A2M9A6W5"/>
<dbReference type="InterPro" id="IPR038430">
    <property type="entry name" value="NDAH_ubi_oxred_su3_sf"/>
</dbReference>
<keyword evidence="8 12" id="KW-1133">Transmembrane helix</keyword>
<proteinExistence type="inferred from homology"/>
<protein>
    <recommendedName>
        <fullName evidence="11">NADH-quinone oxidoreductase subunit</fullName>
        <ecNumber evidence="11">7.1.1.-</ecNumber>
    </recommendedName>
</protein>
<evidence type="ECO:0000313" key="14">
    <source>
        <dbReference type="Proteomes" id="UP000231134"/>
    </source>
</evidence>
<evidence type="ECO:0000256" key="8">
    <source>
        <dbReference type="ARBA" id="ARBA00022989"/>
    </source>
</evidence>
<gene>
    <name evidence="13" type="ORF">BGX16_1433</name>
</gene>
<dbReference type="EMBL" id="PGEX01000001">
    <property type="protein sequence ID" value="PJJ41461.1"/>
    <property type="molecule type" value="Genomic_DNA"/>
</dbReference>
<keyword evidence="14" id="KW-1185">Reference proteome</keyword>
<evidence type="ECO:0000256" key="2">
    <source>
        <dbReference type="ARBA" id="ARBA00008472"/>
    </source>
</evidence>
<evidence type="ECO:0000256" key="9">
    <source>
        <dbReference type="ARBA" id="ARBA00023027"/>
    </source>
</evidence>
<keyword evidence="3" id="KW-0813">Transport</keyword>
<keyword evidence="7" id="KW-1278">Translocase</keyword>
<dbReference type="Proteomes" id="UP000231134">
    <property type="component" value="Unassembled WGS sequence"/>
</dbReference>
<keyword evidence="9 11" id="KW-0520">NAD</keyword>
<dbReference type="GO" id="GO:0030964">
    <property type="term" value="C:NADH dehydrogenase complex"/>
    <property type="evidence" value="ECO:0007669"/>
    <property type="project" value="TreeGrafter"/>
</dbReference>
<name>A0A2M9A6W5_9BACT</name>
<comment type="similarity">
    <text evidence="2 11">Belongs to the complex I subunit 3 family.</text>
</comment>
<dbReference type="GO" id="GO:0005886">
    <property type="term" value="C:plasma membrane"/>
    <property type="evidence" value="ECO:0007669"/>
    <property type="project" value="UniProtKB-SubCell"/>
</dbReference>
<evidence type="ECO:0000256" key="4">
    <source>
        <dbReference type="ARBA" id="ARBA00022475"/>
    </source>
</evidence>
<reference evidence="13 14" key="1">
    <citation type="submission" date="2017-11" db="EMBL/GenBank/DDBJ databases">
        <title>Animal gut microbial communities from fecal samples from Wisconsin, USA.</title>
        <authorList>
            <person name="Neumann A."/>
        </authorList>
    </citation>
    <scope>NUCLEOTIDE SEQUENCE [LARGE SCALE GENOMIC DNA]</scope>
    <source>
        <strain evidence="13 14">UWS3</strain>
    </source>
</reference>
<comment type="caution">
    <text evidence="13">The sequence shown here is derived from an EMBL/GenBank/DDBJ whole genome shotgun (WGS) entry which is preliminary data.</text>
</comment>
<dbReference type="GO" id="GO:0048038">
    <property type="term" value="F:quinone binding"/>
    <property type="evidence" value="ECO:0007669"/>
    <property type="project" value="UniProtKB-KW"/>
</dbReference>
<evidence type="ECO:0000256" key="6">
    <source>
        <dbReference type="ARBA" id="ARBA00022719"/>
    </source>
</evidence>
<keyword evidence="4" id="KW-1003">Cell membrane</keyword>
<evidence type="ECO:0000313" key="13">
    <source>
        <dbReference type="EMBL" id="PJJ41461.1"/>
    </source>
</evidence>
<evidence type="ECO:0000256" key="12">
    <source>
        <dbReference type="SAM" id="Phobius"/>
    </source>
</evidence>
<dbReference type="Pfam" id="PF00507">
    <property type="entry name" value="Oxidored_q4"/>
    <property type="match status" value="1"/>
</dbReference>
<dbReference type="OrthoDB" id="9791970at2"/>
<feature type="transmembrane region" description="Helical" evidence="12">
    <location>
        <begin position="99"/>
        <end position="118"/>
    </location>
</feature>
<feature type="transmembrane region" description="Helical" evidence="12">
    <location>
        <begin position="68"/>
        <end position="93"/>
    </location>
</feature>
<accession>A0A2M9A6W5</accession>
<evidence type="ECO:0000256" key="5">
    <source>
        <dbReference type="ARBA" id="ARBA00022692"/>
    </source>
</evidence>
<dbReference type="EC" id="7.1.1.-" evidence="11"/>
<evidence type="ECO:0000256" key="10">
    <source>
        <dbReference type="ARBA" id="ARBA00023136"/>
    </source>
</evidence>
<evidence type="ECO:0000256" key="3">
    <source>
        <dbReference type="ARBA" id="ARBA00022448"/>
    </source>
</evidence>
<keyword evidence="10 12" id="KW-0472">Membrane</keyword>
<dbReference type="RefSeq" id="WP_100425425.1">
    <property type="nucleotide sequence ID" value="NZ_PGEX01000001.1"/>
</dbReference>
<evidence type="ECO:0000256" key="1">
    <source>
        <dbReference type="ARBA" id="ARBA00004370"/>
    </source>
</evidence>
<evidence type="ECO:0000256" key="11">
    <source>
        <dbReference type="RuleBase" id="RU003639"/>
    </source>
</evidence>
<feature type="transmembrane region" description="Helical" evidence="12">
    <location>
        <begin position="12"/>
        <end position="34"/>
    </location>
</feature>
<comment type="catalytic activity">
    <reaction evidence="11">
        <text>a quinone + NADH + 5 H(+)(in) = a quinol + NAD(+) + 4 H(+)(out)</text>
        <dbReference type="Rhea" id="RHEA:57888"/>
        <dbReference type="ChEBI" id="CHEBI:15378"/>
        <dbReference type="ChEBI" id="CHEBI:24646"/>
        <dbReference type="ChEBI" id="CHEBI:57540"/>
        <dbReference type="ChEBI" id="CHEBI:57945"/>
        <dbReference type="ChEBI" id="CHEBI:132124"/>
    </reaction>
</comment>
<evidence type="ECO:0000256" key="7">
    <source>
        <dbReference type="ARBA" id="ARBA00022967"/>
    </source>
</evidence>
<dbReference type="Gene3D" id="1.20.58.1610">
    <property type="entry name" value="NADH:ubiquinone/plastoquinone oxidoreductase, chain 3"/>
    <property type="match status" value="1"/>
</dbReference>